<evidence type="ECO:0000256" key="2">
    <source>
        <dbReference type="SAM" id="Phobius"/>
    </source>
</evidence>
<keyword evidence="4" id="KW-1185">Reference proteome</keyword>
<sequence length="124" mass="13276">MPLSEHEQRMLEQLEKQLHDEDPKFADSMGADALRTFSTKHIVLGVLGVIVGVLVLLVGVSIQNVLVGVLGFLAMGASVYYGTLRRAGRRTGSGSGPGAAASSKGGGLLSRLEARWDERRRDDT</sequence>
<dbReference type="InterPro" id="IPR021401">
    <property type="entry name" value="DUF3040"/>
</dbReference>
<dbReference type="Pfam" id="PF11239">
    <property type="entry name" value="DUF3040"/>
    <property type="match status" value="1"/>
</dbReference>
<keyword evidence="2" id="KW-1133">Transmembrane helix</keyword>
<feature type="region of interest" description="Disordered" evidence="1">
    <location>
        <begin position="89"/>
        <end position="124"/>
    </location>
</feature>
<name>A0ABU9X751_9MICC</name>
<accession>A0ABU9X751</accession>
<dbReference type="EMBL" id="JBDFRB010000020">
    <property type="protein sequence ID" value="MEN2745918.1"/>
    <property type="molecule type" value="Genomic_DNA"/>
</dbReference>
<evidence type="ECO:0000313" key="4">
    <source>
        <dbReference type="Proteomes" id="UP001422074"/>
    </source>
</evidence>
<feature type="transmembrane region" description="Helical" evidence="2">
    <location>
        <begin position="66"/>
        <end position="84"/>
    </location>
</feature>
<protein>
    <submittedName>
        <fullName evidence="3">DUF3040 domain-containing protein</fullName>
    </submittedName>
</protein>
<comment type="caution">
    <text evidence="3">The sequence shown here is derived from an EMBL/GenBank/DDBJ whole genome shotgun (WGS) entry which is preliminary data.</text>
</comment>
<keyword evidence="2" id="KW-0812">Transmembrane</keyword>
<proteinExistence type="predicted"/>
<organism evidence="3 4">
    <name type="scientific">Sinomonas halotolerans</name>
    <dbReference type="NCBI Taxonomy" id="1644133"/>
    <lineage>
        <taxon>Bacteria</taxon>
        <taxon>Bacillati</taxon>
        <taxon>Actinomycetota</taxon>
        <taxon>Actinomycetes</taxon>
        <taxon>Micrococcales</taxon>
        <taxon>Micrococcaceae</taxon>
        <taxon>Sinomonas</taxon>
    </lineage>
</organism>
<evidence type="ECO:0000256" key="1">
    <source>
        <dbReference type="SAM" id="MobiDB-lite"/>
    </source>
</evidence>
<evidence type="ECO:0000313" key="3">
    <source>
        <dbReference type="EMBL" id="MEN2745918.1"/>
    </source>
</evidence>
<feature type="compositionally biased region" description="Basic and acidic residues" evidence="1">
    <location>
        <begin position="112"/>
        <end position="124"/>
    </location>
</feature>
<feature type="transmembrane region" description="Helical" evidence="2">
    <location>
        <begin position="42"/>
        <end position="60"/>
    </location>
</feature>
<keyword evidence="2" id="KW-0472">Membrane</keyword>
<dbReference type="RefSeq" id="WP_345886529.1">
    <property type="nucleotide sequence ID" value="NZ_JBDFRB010000020.1"/>
</dbReference>
<gene>
    <name evidence="3" type="ORF">ABCQ75_15420</name>
</gene>
<reference evidence="3 4" key="1">
    <citation type="submission" date="2024-05" db="EMBL/GenBank/DDBJ databases">
        <title>Sinomonas sp. nov., isolated from a waste landfill.</title>
        <authorList>
            <person name="Zhao Y."/>
        </authorList>
    </citation>
    <scope>NUCLEOTIDE SEQUENCE [LARGE SCALE GENOMIC DNA]</scope>
    <source>
        <strain evidence="3 4">CCTCC AB2014300</strain>
    </source>
</reference>
<dbReference type="Proteomes" id="UP001422074">
    <property type="component" value="Unassembled WGS sequence"/>
</dbReference>